<dbReference type="GO" id="GO:0003723">
    <property type="term" value="F:RNA binding"/>
    <property type="evidence" value="ECO:0007669"/>
    <property type="project" value="TreeGrafter"/>
</dbReference>
<feature type="compositionally biased region" description="Basic and acidic residues" evidence="1">
    <location>
        <begin position="46"/>
        <end position="55"/>
    </location>
</feature>
<feature type="non-terminal residue" evidence="3">
    <location>
        <position position="1"/>
    </location>
</feature>
<sequence length="224" mass="25605">DNVLAKRFNIPNPFPGAGIVGVPHLQKSAKKETLLNLGLPQTASELAHRRAREIEHLEEEEAEEQKSKEPKEDDLDRPPQSIFDVIFGESESESESENDEVKQEEEKKKNTEDSKEKKDNEDKEIKKEIKVETSETVEEEPKKPVTVMDIVDDEEDFGPAPPPTITGFSVLKYLKEEIGKRKDKKKREHKKHKPKVGLLWMSIVGLSKFVWSLTSDDKVKLPLK</sequence>
<organism evidence="3 4">
    <name type="scientific">Strongylus vulgaris</name>
    <name type="common">Blood worm</name>
    <dbReference type="NCBI Taxonomy" id="40348"/>
    <lineage>
        <taxon>Eukaryota</taxon>
        <taxon>Metazoa</taxon>
        <taxon>Ecdysozoa</taxon>
        <taxon>Nematoda</taxon>
        <taxon>Chromadorea</taxon>
        <taxon>Rhabditida</taxon>
        <taxon>Rhabditina</taxon>
        <taxon>Rhabditomorpha</taxon>
        <taxon>Strongyloidea</taxon>
        <taxon>Strongylidae</taxon>
        <taxon>Strongylus</taxon>
    </lineage>
</organism>
<evidence type="ECO:0000313" key="3">
    <source>
        <dbReference type="EMBL" id="VDM69173.1"/>
    </source>
</evidence>
<feature type="compositionally biased region" description="Basic and acidic residues" evidence="1">
    <location>
        <begin position="99"/>
        <end position="143"/>
    </location>
</feature>
<feature type="region of interest" description="Disordered" evidence="1">
    <location>
        <begin position="38"/>
        <end position="146"/>
    </location>
</feature>
<dbReference type="GO" id="GO:0005634">
    <property type="term" value="C:nucleus"/>
    <property type="evidence" value="ECO:0007669"/>
    <property type="project" value="TreeGrafter"/>
</dbReference>
<evidence type="ECO:0000256" key="1">
    <source>
        <dbReference type="SAM" id="MobiDB-lite"/>
    </source>
</evidence>
<dbReference type="AlphaFoldDB" id="A0A3P7IN21"/>
<accession>A0A3P7IN21</accession>
<proteinExistence type="predicted"/>
<keyword evidence="2" id="KW-1133">Transmembrane helix</keyword>
<gene>
    <name evidence="3" type="ORF">SVUK_LOCUS4171</name>
</gene>
<keyword evidence="4" id="KW-1185">Reference proteome</keyword>
<dbReference type="OrthoDB" id="5876531at2759"/>
<protein>
    <submittedName>
        <fullName evidence="3">Uncharacterized protein</fullName>
    </submittedName>
</protein>
<feature type="transmembrane region" description="Helical" evidence="2">
    <location>
        <begin position="196"/>
        <end position="214"/>
    </location>
</feature>
<dbReference type="Proteomes" id="UP000270094">
    <property type="component" value="Unassembled WGS sequence"/>
</dbReference>
<dbReference type="PANTHER" id="PTHR13384">
    <property type="entry name" value="G PATCH DOMAIN-CONTAINING PROTEIN 1"/>
    <property type="match status" value="1"/>
</dbReference>
<feature type="compositionally biased region" description="Basic and acidic residues" evidence="1">
    <location>
        <begin position="64"/>
        <end position="77"/>
    </location>
</feature>
<keyword evidence="2" id="KW-0472">Membrane</keyword>
<dbReference type="PANTHER" id="PTHR13384:SF19">
    <property type="entry name" value="G PATCH DOMAIN-CONTAINING PROTEIN 1"/>
    <property type="match status" value="1"/>
</dbReference>
<evidence type="ECO:0000313" key="4">
    <source>
        <dbReference type="Proteomes" id="UP000270094"/>
    </source>
</evidence>
<dbReference type="EMBL" id="UYYB01011320">
    <property type="protein sequence ID" value="VDM69173.1"/>
    <property type="molecule type" value="Genomic_DNA"/>
</dbReference>
<reference evidence="3 4" key="1">
    <citation type="submission" date="2018-11" db="EMBL/GenBank/DDBJ databases">
        <authorList>
            <consortium name="Pathogen Informatics"/>
        </authorList>
    </citation>
    <scope>NUCLEOTIDE SEQUENCE [LARGE SCALE GENOMIC DNA]</scope>
</reference>
<name>A0A3P7IN21_STRVU</name>
<evidence type="ECO:0000256" key="2">
    <source>
        <dbReference type="SAM" id="Phobius"/>
    </source>
</evidence>
<keyword evidence="2" id="KW-0812">Transmembrane</keyword>